<comment type="caution">
    <text evidence="3">The sequence shown here is derived from an EMBL/GenBank/DDBJ whole genome shotgun (WGS) entry which is preliminary data.</text>
</comment>
<dbReference type="Gene3D" id="1.10.150.320">
    <property type="entry name" value="Photosystem II 12 kDa extrinsic protein"/>
    <property type="match status" value="1"/>
</dbReference>
<gene>
    <name evidence="3" type="ORF">QLQ16_14825</name>
</gene>
<feature type="signal peptide" evidence="2">
    <location>
        <begin position="1"/>
        <end position="20"/>
    </location>
</feature>
<evidence type="ECO:0000313" key="4">
    <source>
        <dbReference type="Proteomes" id="UP001431902"/>
    </source>
</evidence>
<dbReference type="Proteomes" id="UP001431902">
    <property type="component" value="Unassembled WGS sequence"/>
</dbReference>
<keyword evidence="4" id="KW-1185">Reference proteome</keyword>
<proteinExistence type="predicted"/>
<dbReference type="SUPFAM" id="SSF160975">
    <property type="entry name" value="AF1531-like"/>
    <property type="match status" value="1"/>
</dbReference>
<accession>A0ABT6XB33</accession>
<evidence type="ECO:0000313" key="3">
    <source>
        <dbReference type="EMBL" id="MDI9235112.1"/>
    </source>
</evidence>
<reference evidence="3" key="1">
    <citation type="submission" date="2023-05" db="EMBL/GenBank/DDBJ databases">
        <title>Limnohabitans sp. strain HM2-2 Genome sequencing and assembly.</title>
        <authorList>
            <person name="Jung Y."/>
        </authorList>
    </citation>
    <scope>NUCLEOTIDE SEQUENCE</scope>
    <source>
        <strain evidence="3">HM2-2</strain>
    </source>
</reference>
<evidence type="ECO:0000256" key="2">
    <source>
        <dbReference type="SAM" id="SignalP"/>
    </source>
</evidence>
<keyword evidence="2" id="KW-0732">Signal</keyword>
<feature type="chain" id="PRO_5045958574" evidence="2">
    <location>
        <begin position="21"/>
        <end position="103"/>
    </location>
</feature>
<protein>
    <submittedName>
        <fullName evidence="3">Helix-hairpin-helix domain-containing protein</fullName>
    </submittedName>
</protein>
<organism evidence="3 4">
    <name type="scientific">Limnohabitans lacus</name>
    <dbReference type="NCBI Taxonomy" id="3045173"/>
    <lineage>
        <taxon>Bacteria</taxon>
        <taxon>Pseudomonadati</taxon>
        <taxon>Pseudomonadota</taxon>
        <taxon>Betaproteobacteria</taxon>
        <taxon>Burkholderiales</taxon>
        <taxon>Comamonadaceae</taxon>
        <taxon>Limnohabitans</taxon>
    </lineage>
</organism>
<dbReference type="Pfam" id="PF12836">
    <property type="entry name" value="HHH_3"/>
    <property type="match status" value="1"/>
</dbReference>
<dbReference type="EMBL" id="JASGBH010000013">
    <property type="protein sequence ID" value="MDI9235112.1"/>
    <property type="molecule type" value="Genomic_DNA"/>
</dbReference>
<sequence length="103" mass="11081">MIPKTTAVLVTGLFAGLCFAQIELNQATEIELDGLKGIGPATTRQVLAERQKTPFKDWSDVLARIRGLGAHKAAQLSDQGLRVQGEPFAPVSTIPESGKQPRK</sequence>
<dbReference type="RefSeq" id="WP_283225455.1">
    <property type="nucleotide sequence ID" value="NZ_JASGBH010000013.1"/>
</dbReference>
<name>A0ABT6XB33_9BURK</name>
<evidence type="ECO:0000256" key="1">
    <source>
        <dbReference type="SAM" id="MobiDB-lite"/>
    </source>
</evidence>
<feature type="region of interest" description="Disordered" evidence="1">
    <location>
        <begin position="75"/>
        <end position="103"/>
    </location>
</feature>